<evidence type="ECO:0000313" key="2">
    <source>
        <dbReference type="Proteomes" id="UP000436692"/>
    </source>
</evidence>
<dbReference type="RefSeq" id="WP_156546497.1">
    <property type="nucleotide sequence ID" value="NZ_JABAEJ010000001.1"/>
</dbReference>
<evidence type="ECO:0000313" key="1">
    <source>
        <dbReference type="EMBL" id="MUZ56335.1"/>
    </source>
</evidence>
<organism evidence="1 2">
    <name type="scientific">Agrobacterium vitis</name>
    <name type="common">Rhizobium vitis</name>
    <dbReference type="NCBI Taxonomy" id="373"/>
    <lineage>
        <taxon>Bacteria</taxon>
        <taxon>Pseudomonadati</taxon>
        <taxon>Pseudomonadota</taxon>
        <taxon>Alphaproteobacteria</taxon>
        <taxon>Hyphomicrobiales</taxon>
        <taxon>Rhizobiaceae</taxon>
        <taxon>Rhizobium/Agrobacterium group</taxon>
        <taxon>Agrobacterium</taxon>
    </lineage>
</organism>
<proteinExistence type="predicted"/>
<comment type="caution">
    <text evidence="1">The sequence shown here is derived from an EMBL/GenBank/DDBJ whole genome shotgun (WGS) entry which is preliminary data.</text>
</comment>
<dbReference type="Proteomes" id="UP000436692">
    <property type="component" value="Unassembled WGS sequence"/>
</dbReference>
<reference evidence="1 2" key="1">
    <citation type="submission" date="2019-12" db="EMBL/GenBank/DDBJ databases">
        <title>Whole-genome sequencing of Allorhizobium vitis.</title>
        <authorList>
            <person name="Gan H.M."/>
            <person name="Szegedi E."/>
            <person name="Burr T."/>
            <person name="Savka M.A."/>
        </authorList>
    </citation>
    <scope>NUCLEOTIDE SEQUENCE [LARGE SCALE GENOMIC DNA]</scope>
    <source>
        <strain evidence="1 2">CG989</strain>
    </source>
</reference>
<dbReference type="EMBL" id="WPHM01000001">
    <property type="protein sequence ID" value="MUZ56335.1"/>
    <property type="molecule type" value="Genomic_DNA"/>
</dbReference>
<protein>
    <submittedName>
        <fullName evidence="1">Uncharacterized protein</fullName>
    </submittedName>
</protein>
<accession>A0AAE5AUQ4</accession>
<gene>
    <name evidence="1" type="ORF">GOZ95_02535</name>
</gene>
<sequence length="78" mass="8827">MIKHNVRLQKPFRAGVTFFKELILPEHCPSVARQASTDLPSNSDSKNFAPELSYASQKCIEMKDLFDAGNWEKISRGT</sequence>
<name>A0AAE5AUQ4_AGRVI</name>
<dbReference type="AlphaFoldDB" id="A0AAE5AUQ4"/>